<dbReference type="CDD" id="cd16390">
    <property type="entry name" value="ParB_N_Srx_like"/>
    <property type="match status" value="1"/>
</dbReference>
<accession>A0A1Z9YXM8</accession>
<sequence>MKHQAFKMLSLTVALSCFIGLAGCNDSNDDQEQTVVTPEQPVDTRDQRFLDAKTDDVLEVSISDLNPTQGAIGYDQIYYKLGRWQGDWERTTWLSNDAQELDYLNKTVGKKFSDYCEDMGGVEGKDFETIDALKKAKLSDPSTFACKEQLGSQTASLKTVVVGYDGKLYLTDGHHTMTEFLELPDGGKDLKVFVRVAGNYSDSTTADEFWAKMVNNGQAWLKNGANETITYSQLPKNLGLKSTSNPDGMENDPYRSLVYFTRDIGYSKVDGAADFAEFLWEDWFHKQIEAGSVPALSDFHLDINQYTIEEILAETSIKKTLLLSGSATGYQAAVANYSILMGSTQPTDIIYGDKTAQDMGALDINTTRDSDDFNDLVRTDVKKDGSPRTGGKIWYAIKYQKCGVPQDQVSRACWGW</sequence>
<dbReference type="Pfam" id="PF08857">
    <property type="entry name" value="ParBc_2"/>
    <property type="match status" value="1"/>
</dbReference>
<evidence type="ECO:0000313" key="2">
    <source>
        <dbReference type="EMBL" id="OUY06965.1"/>
    </source>
</evidence>
<dbReference type="Proteomes" id="UP000196536">
    <property type="component" value="Unassembled WGS sequence"/>
</dbReference>
<dbReference type="Gene3D" id="3.90.1530.10">
    <property type="entry name" value="Conserved hypothetical protein from pyrococcus furiosus pfu- 392566-001, ParB domain"/>
    <property type="match status" value="1"/>
</dbReference>
<dbReference type="OrthoDB" id="323572at2"/>
<protein>
    <submittedName>
        <fullName evidence="2">Chromosome partitioning protein ParB</fullName>
    </submittedName>
</protein>
<evidence type="ECO:0000256" key="1">
    <source>
        <dbReference type="SAM" id="SignalP"/>
    </source>
</evidence>
<dbReference type="PROSITE" id="PS51257">
    <property type="entry name" value="PROKAR_LIPOPROTEIN"/>
    <property type="match status" value="1"/>
</dbReference>
<name>A0A1Z9YXM8_9GAMM</name>
<dbReference type="Gene3D" id="1.10.8.10">
    <property type="entry name" value="DNA helicase RuvA subunit, C-terminal domain"/>
    <property type="match status" value="1"/>
</dbReference>
<gene>
    <name evidence="2" type="ORF">CAP51_09725</name>
</gene>
<organism evidence="2 3">
    <name type="scientific">Acinetobacter populi</name>
    <dbReference type="NCBI Taxonomy" id="1582270"/>
    <lineage>
        <taxon>Bacteria</taxon>
        <taxon>Pseudomonadati</taxon>
        <taxon>Pseudomonadota</taxon>
        <taxon>Gammaproteobacteria</taxon>
        <taxon>Moraxellales</taxon>
        <taxon>Moraxellaceae</taxon>
        <taxon>Acinetobacter</taxon>
    </lineage>
</organism>
<dbReference type="InterPro" id="IPR036086">
    <property type="entry name" value="ParB/Sulfiredoxin_sf"/>
</dbReference>
<dbReference type="RefSeq" id="WP_087620568.1">
    <property type="nucleotide sequence ID" value="NZ_NEXX01000003.1"/>
</dbReference>
<dbReference type="SUPFAM" id="SSF110849">
    <property type="entry name" value="ParB/Sulfiredoxin"/>
    <property type="match status" value="1"/>
</dbReference>
<dbReference type="EMBL" id="NEXX01000003">
    <property type="protein sequence ID" value="OUY06965.1"/>
    <property type="molecule type" value="Genomic_DNA"/>
</dbReference>
<dbReference type="InterPro" id="IPR014956">
    <property type="entry name" value="ParBc_2"/>
</dbReference>
<comment type="caution">
    <text evidence="2">The sequence shown here is derived from an EMBL/GenBank/DDBJ whole genome shotgun (WGS) entry which is preliminary data.</text>
</comment>
<proteinExistence type="predicted"/>
<dbReference type="AlphaFoldDB" id="A0A1Z9YXM8"/>
<reference evidence="2 3" key="1">
    <citation type="submission" date="2017-05" db="EMBL/GenBank/DDBJ databases">
        <title>Acinetobacter populi ANC 5415 (= PBJ7), whole genome shotgun sequencing project.</title>
        <authorList>
            <person name="Nemec A."/>
            <person name="Radolfova-Krizova L."/>
        </authorList>
    </citation>
    <scope>NUCLEOTIDE SEQUENCE [LARGE SCALE GENOMIC DNA]</scope>
    <source>
        <strain evidence="2 3">PBJ7</strain>
    </source>
</reference>
<evidence type="ECO:0000313" key="3">
    <source>
        <dbReference type="Proteomes" id="UP000196536"/>
    </source>
</evidence>
<feature type="signal peptide" evidence="1">
    <location>
        <begin position="1"/>
        <end position="22"/>
    </location>
</feature>
<feature type="chain" id="PRO_5012939274" evidence="1">
    <location>
        <begin position="23"/>
        <end position="416"/>
    </location>
</feature>
<keyword evidence="1" id="KW-0732">Signal</keyword>
<keyword evidence="3" id="KW-1185">Reference proteome</keyword>